<dbReference type="InterPro" id="IPR017853">
    <property type="entry name" value="GH"/>
</dbReference>
<keyword evidence="10" id="KW-1185">Reference proteome</keyword>
<dbReference type="STRING" id="225324.SAMN02745126_04980"/>
<gene>
    <name evidence="9" type="ORF">SAMN02745126_04980</name>
</gene>
<dbReference type="FunFam" id="3.20.20.80:FF:000055">
    <property type="entry name" value="Trehalose synthase"/>
    <property type="match status" value="1"/>
</dbReference>
<dbReference type="SUPFAM" id="SSF56112">
    <property type="entry name" value="Protein kinase-like (PK-like)"/>
    <property type="match status" value="1"/>
</dbReference>
<dbReference type="Pfam" id="PF00128">
    <property type="entry name" value="Alpha-amylase"/>
    <property type="match status" value="2"/>
</dbReference>
<keyword evidence="9" id="KW-0808">Transferase</keyword>
<evidence type="ECO:0000256" key="6">
    <source>
        <dbReference type="ARBA" id="ARBA00023235"/>
    </source>
</evidence>
<evidence type="ECO:0000256" key="5">
    <source>
        <dbReference type="ARBA" id="ARBA00022837"/>
    </source>
</evidence>
<dbReference type="EC" id="5.4.99.16" evidence="3"/>
<dbReference type="Gene3D" id="3.90.1200.10">
    <property type="match status" value="1"/>
</dbReference>
<dbReference type="InterPro" id="IPR011009">
    <property type="entry name" value="Kinase-like_dom_sf"/>
</dbReference>
<evidence type="ECO:0000259" key="8">
    <source>
        <dbReference type="SMART" id="SM00642"/>
    </source>
</evidence>
<dbReference type="Gene3D" id="2.60.40.1180">
    <property type="entry name" value="Golgi alpha-mannosidase II"/>
    <property type="match status" value="1"/>
</dbReference>
<dbReference type="InterPro" id="IPR012810">
    <property type="entry name" value="TreS/a-amylase_N"/>
</dbReference>
<reference evidence="10" key="1">
    <citation type="submission" date="2017-02" db="EMBL/GenBank/DDBJ databases">
        <authorList>
            <person name="Varghese N."/>
            <person name="Submissions S."/>
        </authorList>
    </citation>
    <scope>NUCLEOTIDE SEQUENCE [LARGE SCALE GENOMIC DNA]</scope>
    <source>
        <strain evidence="10">ATCC 27094</strain>
    </source>
</reference>
<dbReference type="RefSeq" id="WP_085936728.1">
    <property type="nucleotide sequence ID" value="NZ_FUWJ01000009.1"/>
</dbReference>
<dbReference type="GO" id="GO:0016740">
    <property type="term" value="F:transferase activity"/>
    <property type="evidence" value="ECO:0007669"/>
    <property type="project" value="UniProtKB-KW"/>
</dbReference>
<proteinExistence type="inferred from homology"/>
<dbReference type="PANTHER" id="PTHR10357:SF219">
    <property type="entry name" value="MALTOSE ALPHA-D-GLUCOSYLTRANSFERASE"/>
    <property type="match status" value="1"/>
</dbReference>
<evidence type="ECO:0000256" key="1">
    <source>
        <dbReference type="ARBA" id="ARBA00001595"/>
    </source>
</evidence>
<comment type="similarity">
    <text evidence="2">Belongs to the glycosyl hydrolase 13 family. TreS subfamily.</text>
</comment>
<dbReference type="AlphaFoldDB" id="A0A1T4SQU0"/>
<evidence type="ECO:0000313" key="9">
    <source>
        <dbReference type="EMBL" id="SKA30533.1"/>
    </source>
</evidence>
<dbReference type="Gene3D" id="3.20.20.80">
    <property type="entry name" value="Glycosidases"/>
    <property type="match status" value="1"/>
</dbReference>
<keyword evidence="4" id="KW-0479">Metal-binding</keyword>
<dbReference type="GO" id="GO:0046872">
    <property type="term" value="F:metal ion binding"/>
    <property type="evidence" value="ECO:0007669"/>
    <property type="project" value="UniProtKB-KW"/>
</dbReference>
<feature type="domain" description="Glycosyl hydrolase family 13 catalytic" evidence="8">
    <location>
        <begin position="32"/>
        <end position="426"/>
    </location>
</feature>
<sequence>MNVQSKEFARAAEAANVSTRDLDWYKDAIIYQLHVKSFFDANNDGIGDFPGLISKLDYIADLGVNTLWLLPFYPSPRFDDGYDISDYRSVHPEYGTMSDVKRFIAAAHRKGLRIITELVINHTSDQHPWFQRARKAKPGSAMRDFYVWSDTDQKYLGTRVIFVDAERSNWTWDPVAQAYYWHRFYSHQPDLNFDNPRVVEAVLSVMRFWLDLGIDGLRLDAVPYLCEREGTNNENLPETHAILKRIRAEIDASYPDRMLLAEANQWPEDTKEYFGDGDECHMAFHFPLMPRMYMALAREDRFPITDIMRQTPQIPESCQWAIFLRNHDELTLEMVTDSERDYLWQTYATDRRARINLGIRRRLAPLMERDRRRIELMNCLLLSMPGTPVIYYGDEIGMGDNIRLGDRDGVRTPMQWSPDRNGGFSRADFNALALPTIMDPLYGYETVNVEAQSRDAHSLLHWMRRMLAIRGAHAAFGRGTLRFLYPKNRKVLAYLREGNDETLLCVANVSRTPQAVELDLSEFAGRVPIELSGSSLFPPIGQLTYLLTLPGFGFYWFILAKESEAPSWHTPAPEPMPDYVTLVVMRDGLAAALAQSASTLLERDVLPTYLAKRRWFSAKDQKIEAVRIAYTASLPGADRDLLISEVEARIDGKPSRWLLPLSMLWEDETAGPLPSQLAIARVRRARRIGLLTDAFALQSFAPTIVNAMADGKEIDSPEGKIIFSATEAGREVLRAQPDVGINWLSAEQSNSSLIVDDTTMLKIFRRVSAGQHPEAEMTRYLTAQGFSNTPALLGEVVRVDTKGQRYSLAVAQAFVRNQGDAWTWTLNQFKRAVDDLATHDAATDNRADHVEDYYAIAATIGRQLAAMHVVLARETDNEAFAPRVSVAEDVTQWIARARSLLDQAYDIITKRKTGENEADDSAASQLLEKKQQLFRSVERLARSGKGALLTRIHGDFHLGQVLVATGDAYIIDFEGEPGRPLEERRAKMSPLQDVAGLLRSIDYAVATTLDPKTPSTLPLAEATRVKFMSRLREGASRTFYDAYRAGVGDLPGLDNEDLLLFFMVEKAAYEVVYEANNRPAWLSVPLQGLFRLCNHILADKGRAVP</sequence>
<dbReference type="PANTHER" id="PTHR10357">
    <property type="entry name" value="ALPHA-AMYLASE FAMILY MEMBER"/>
    <property type="match status" value="1"/>
</dbReference>
<protein>
    <recommendedName>
        <fullName evidence="3">maltose alpha-D-glucosyltransferase</fullName>
        <ecNumber evidence="3">5.4.99.16</ecNumber>
    </recommendedName>
    <alternativeName>
        <fullName evidence="7">Maltose alpha-D-glucosyltransferase</fullName>
    </alternativeName>
</protein>
<evidence type="ECO:0000256" key="3">
    <source>
        <dbReference type="ARBA" id="ARBA00012619"/>
    </source>
</evidence>
<dbReference type="InterPro" id="IPR013780">
    <property type="entry name" value="Glyco_hydro_b"/>
</dbReference>
<organism evidence="9 10">
    <name type="scientific">Enhydrobacter aerosaccus</name>
    <dbReference type="NCBI Taxonomy" id="225324"/>
    <lineage>
        <taxon>Bacteria</taxon>
        <taxon>Pseudomonadati</taxon>
        <taxon>Pseudomonadota</taxon>
        <taxon>Alphaproteobacteria</taxon>
        <taxon>Hyphomicrobiales</taxon>
        <taxon>Enhydrobacter</taxon>
    </lineage>
</organism>
<dbReference type="Pfam" id="PF01636">
    <property type="entry name" value="APH"/>
    <property type="match status" value="1"/>
</dbReference>
<dbReference type="InterPro" id="IPR012811">
    <property type="entry name" value="TreS_maltokin_C_dom"/>
</dbReference>
<evidence type="ECO:0000313" key="10">
    <source>
        <dbReference type="Proteomes" id="UP000190092"/>
    </source>
</evidence>
<dbReference type="SUPFAM" id="SSF51445">
    <property type="entry name" value="(Trans)glycosidases"/>
    <property type="match status" value="1"/>
</dbReference>
<dbReference type="InterPro" id="IPR002575">
    <property type="entry name" value="Aminoglycoside_PTrfase"/>
</dbReference>
<dbReference type="GO" id="GO:0005975">
    <property type="term" value="P:carbohydrate metabolic process"/>
    <property type="evidence" value="ECO:0007669"/>
    <property type="project" value="InterPro"/>
</dbReference>
<dbReference type="GO" id="GO:0047471">
    <property type="term" value="F:maltose alpha-D-glucosyltransferase activity"/>
    <property type="evidence" value="ECO:0007669"/>
    <property type="project" value="UniProtKB-EC"/>
</dbReference>
<dbReference type="InterPro" id="IPR006047">
    <property type="entry name" value="GH13_cat_dom"/>
</dbReference>
<dbReference type="Proteomes" id="UP000190092">
    <property type="component" value="Unassembled WGS sequence"/>
</dbReference>
<dbReference type="SUPFAM" id="SSF51011">
    <property type="entry name" value="Glycosyl hydrolase domain"/>
    <property type="match status" value="1"/>
</dbReference>
<comment type="catalytic activity">
    <reaction evidence="1">
        <text>D-maltose = alpha,alpha-trehalose</text>
        <dbReference type="Rhea" id="RHEA:15145"/>
        <dbReference type="ChEBI" id="CHEBI:16551"/>
        <dbReference type="ChEBI" id="CHEBI:17306"/>
        <dbReference type="EC" id="5.4.99.16"/>
    </reaction>
</comment>
<accession>A0A1T4SQU0</accession>
<dbReference type="InterPro" id="IPR032091">
    <property type="entry name" value="Malt_amylase-like_C"/>
</dbReference>
<dbReference type="CDD" id="cd11334">
    <property type="entry name" value="AmyAc_TreS"/>
    <property type="match status" value="1"/>
</dbReference>
<evidence type="ECO:0000256" key="2">
    <source>
        <dbReference type="ARBA" id="ARBA00005496"/>
    </source>
</evidence>
<evidence type="ECO:0000256" key="4">
    <source>
        <dbReference type="ARBA" id="ARBA00022723"/>
    </source>
</evidence>
<dbReference type="EMBL" id="FUWJ01000009">
    <property type="protein sequence ID" value="SKA30533.1"/>
    <property type="molecule type" value="Genomic_DNA"/>
</dbReference>
<evidence type="ECO:0000256" key="7">
    <source>
        <dbReference type="ARBA" id="ARBA00031378"/>
    </source>
</evidence>
<dbReference type="Pfam" id="PF16657">
    <property type="entry name" value="Malt_amylase_C"/>
    <property type="match status" value="1"/>
</dbReference>
<dbReference type="SMART" id="SM00642">
    <property type="entry name" value="Aamy"/>
    <property type="match status" value="1"/>
</dbReference>
<dbReference type="Gene3D" id="3.90.400.10">
    <property type="entry name" value="Oligo-1,6-glucosidase, Domain 2"/>
    <property type="match status" value="1"/>
</dbReference>
<name>A0A1T4SQU0_9HYPH</name>
<keyword evidence="5" id="KW-0106">Calcium</keyword>
<dbReference type="InterPro" id="IPR045857">
    <property type="entry name" value="O16G_dom_2"/>
</dbReference>
<dbReference type="NCBIfam" id="TIGR02457">
    <property type="entry name" value="TreS_Cterm"/>
    <property type="match status" value="1"/>
</dbReference>
<keyword evidence="6" id="KW-0413">Isomerase</keyword>
<dbReference type="OrthoDB" id="9805159at2"/>
<dbReference type="NCBIfam" id="TIGR02456">
    <property type="entry name" value="treS_nterm"/>
    <property type="match status" value="1"/>
</dbReference>